<dbReference type="Proteomes" id="UP000031631">
    <property type="component" value="Chromosome"/>
</dbReference>
<gene>
    <name evidence="2" type="ORF">TBH_C1250</name>
</gene>
<name>A0A7U6GID6_9GAMM</name>
<feature type="compositionally biased region" description="Basic and acidic residues" evidence="1">
    <location>
        <begin position="36"/>
        <end position="54"/>
    </location>
</feature>
<proteinExistence type="predicted"/>
<evidence type="ECO:0000313" key="3">
    <source>
        <dbReference type="Proteomes" id="UP000031631"/>
    </source>
</evidence>
<sequence>MNVNAQRSARWLHTFAQIMEVDRKRPTVGGNVPEASRSREKDLVRGKEGGKHHE</sequence>
<reference evidence="2 3" key="1">
    <citation type="journal article" date="2014" name="PLoS ONE">
        <title>Physiological and genomic features of a novel sulfur-oxidizing gammaproteobacterium belonging to a previously uncultivated symbiotic lineage isolated from a hydrothermal vent.</title>
        <authorList>
            <person name="Nunoura T."/>
            <person name="Takaki Y."/>
            <person name="Kazama H."/>
            <person name="Kakuta J."/>
            <person name="Shimamura S."/>
            <person name="Makita H."/>
            <person name="Hirai M."/>
            <person name="Miyazaki M."/>
            <person name="Takai K."/>
        </authorList>
    </citation>
    <scope>NUCLEOTIDE SEQUENCE [LARGE SCALE GENOMIC DNA]</scope>
    <source>
        <strain evidence="2 3">Hiromi1</strain>
    </source>
</reference>
<accession>A0A7U6GID6</accession>
<organism evidence="2 3">
    <name type="scientific">Thiolapillus brandeum</name>
    <dbReference type="NCBI Taxonomy" id="1076588"/>
    <lineage>
        <taxon>Bacteria</taxon>
        <taxon>Pseudomonadati</taxon>
        <taxon>Pseudomonadota</taxon>
        <taxon>Gammaproteobacteria</taxon>
        <taxon>Chromatiales</taxon>
        <taxon>Sedimenticolaceae</taxon>
        <taxon>Thiolapillus</taxon>
    </lineage>
</organism>
<dbReference type="AlphaFoldDB" id="A0A7U6GID6"/>
<evidence type="ECO:0000313" key="2">
    <source>
        <dbReference type="EMBL" id="BAO44175.1"/>
    </source>
</evidence>
<keyword evidence="3" id="KW-1185">Reference proteome</keyword>
<feature type="region of interest" description="Disordered" evidence="1">
    <location>
        <begin position="24"/>
        <end position="54"/>
    </location>
</feature>
<dbReference type="KEGG" id="tbn:TBH_C1250"/>
<evidence type="ECO:0000256" key="1">
    <source>
        <dbReference type="SAM" id="MobiDB-lite"/>
    </source>
</evidence>
<protein>
    <submittedName>
        <fullName evidence="2">Uncharacterized protein</fullName>
    </submittedName>
</protein>
<dbReference type="EMBL" id="AP012273">
    <property type="protein sequence ID" value="BAO44175.1"/>
    <property type="molecule type" value="Genomic_DNA"/>
</dbReference>